<feature type="domain" description="APS kinase" evidence="15">
    <location>
        <begin position="37"/>
        <end position="186"/>
    </location>
</feature>
<evidence type="ECO:0000256" key="10">
    <source>
        <dbReference type="ARBA" id="ARBA00029724"/>
    </source>
</evidence>
<dbReference type="NCBIfam" id="NF003013">
    <property type="entry name" value="PRK03846.1"/>
    <property type="match status" value="1"/>
</dbReference>
<evidence type="ECO:0000256" key="14">
    <source>
        <dbReference type="RuleBase" id="RU004347"/>
    </source>
</evidence>
<name>A0AAN1CVE5_VIBNA</name>
<dbReference type="FunFam" id="3.40.50.300:FF:000212">
    <property type="entry name" value="Adenylyl-sulfate kinase"/>
    <property type="match status" value="1"/>
</dbReference>
<reference evidence="16 17" key="1">
    <citation type="submission" date="2016-07" db="EMBL/GenBank/DDBJ databases">
        <title>Developing Vibrio natriegens as a novel, fast-growing host for biotechnology.</title>
        <authorList>
            <person name="Weinstock M.T."/>
            <person name="Hesek E.D."/>
            <person name="Wilson C.M."/>
            <person name="Gibson D.G."/>
        </authorList>
    </citation>
    <scope>NUCLEOTIDE SEQUENCE [LARGE SCALE GENOMIC DNA]</scope>
    <source>
        <strain evidence="16 17">ATCC 14048</strain>
    </source>
</reference>
<keyword evidence="8 13" id="KW-0418">Kinase</keyword>
<evidence type="ECO:0000256" key="7">
    <source>
        <dbReference type="ARBA" id="ARBA00022741"/>
    </source>
</evidence>
<comment type="pathway">
    <text evidence="3 13 14">Sulfur metabolism; hydrogen sulfide biosynthesis; sulfite from sulfate: step 2/3.</text>
</comment>
<keyword evidence="6 13" id="KW-0808">Transferase</keyword>
<comment type="similarity">
    <text evidence="4 13 14">Belongs to the APS kinase family.</text>
</comment>
<dbReference type="PANTHER" id="PTHR11055:SF1">
    <property type="entry name" value="PAPS SYNTHETASE, ISOFORM D"/>
    <property type="match status" value="1"/>
</dbReference>
<evidence type="ECO:0000256" key="13">
    <source>
        <dbReference type="HAMAP-Rule" id="MF_00065"/>
    </source>
</evidence>
<dbReference type="EMBL" id="CP016345">
    <property type="protein sequence ID" value="ANQ11420.1"/>
    <property type="molecule type" value="Genomic_DNA"/>
</dbReference>
<dbReference type="NCBIfam" id="TIGR00455">
    <property type="entry name" value="apsK"/>
    <property type="match status" value="1"/>
</dbReference>
<keyword evidence="13" id="KW-0597">Phosphoprotein</keyword>
<evidence type="ECO:0000256" key="12">
    <source>
        <dbReference type="ARBA" id="ARBA00031464"/>
    </source>
</evidence>
<evidence type="ECO:0000256" key="11">
    <source>
        <dbReference type="ARBA" id="ARBA00031393"/>
    </source>
</evidence>
<dbReference type="Proteomes" id="UP000092741">
    <property type="component" value="Chromosome 1"/>
</dbReference>
<comment type="catalytic activity">
    <reaction evidence="1 13 14">
        <text>adenosine 5'-phosphosulfate + ATP = 3'-phosphoadenylyl sulfate + ADP + H(+)</text>
        <dbReference type="Rhea" id="RHEA:24152"/>
        <dbReference type="ChEBI" id="CHEBI:15378"/>
        <dbReference type="ChEBI" id="CHEBI:30616"/>
        <dbReference type="ChEBI" id="CHEBI:58243"/>
        <dbReference type="ChEBI" id="CHEBI:58339"/>
        <dbReference type="ChEBI" id="CHEBI:456216"/>
        <dbReference type="EC" id="2.7.1.25"/>
    </reaction>
</comment>
<dbReference type="Pfam" id="PF01583">
    <property type="entry name" value="APS_kinase"/>
    <property type="match status" value="1"/>
</dbReference>
<feature type="active site" description="Phosphoserine intermediate" evidence="13">
    <location>
        <position position="118"/>
    </location>
</feature>
<dbReference type="GO" id="GO:0000103">
    <property type="term" value="P:sulfate assimilation"/>
    <property type="evidence" value="ECO:0007669"/>
    <property type="project" value="UniProtKB-UniRule"/>
</dbReference>
<dbReference type="RefSeq" id="WP_020335741.1">
    <property type="nucleotide sequence ID" value="NZ_ATFJ01000038.1"/>
</dbReference>
<comment type="function">
    <text evidence="2 13 14">Catalyzes the synthesis of activated sulfate.</text>
</comment>
<evidence type="ECO:0000256" key="9">
    <source>
        <dbReference type="ARBA" id="ARBA00022840"/>
    </source>
</evidence>
<accession>A0AAN1CVE5</accession>
<dbReference type="EC" id="2.7.1.25" evidence="5 13"/>
<dbReference type="KEGG" id="vna:PN96_12315"/>
<evidence type="ECO:0000259" key="15">
    <source>
        <dbReference type="Pfam" id="PF01583"/>
    </source>
</evidence>
<dbReference type="Gene3D" id="3.40.50.300">
    <property type="entry name" value="P-loop containing nucleotide triphosphate hydrolases"/>
    <property type="match status" value="1"/>
</dbReference>
<proteinExistence type="inferred from homology"/>
<keyword evidence="17" id="KW-1185">Reference proteome</keyword>
<dbReference type="SUPFAM" id="SSF52540">
    <property type="entry name" value="P-loop containing nucleoside triphosphate hydrolases"/>
    <property type="match status" value="1"/>
</dbReference>
<sequence length="215" mass="23990">MSTPYEFKKHESVSQDVVWHNSTVTHQDRVNLKQQKPVVLWFTGLSGSGKSTVANAVESKLLSLGKHSYLLDGDNVRHGLNKDLGFSDTDRVENIRRISEVAKLFVDSGTLVLTAFISPFIADRAQARSVIGEDAFIEVFIDTPLEICEQRDPKGLYKKARSGEIKHFTGIDSAYEAPVAPDIHVKTHELSIEACAEYVVEQLAEKGYLSQEQEK</sequence>
<keyword evidence="7 13" id="KW-0547">Nucleotide-binding</keyword>
<feature type="binding site" evidence="13">
    <location>
        <begin position="44"/>
        <end position="51"/>
    </location>
    <ligand>
        <name>ATP</name>
        <dbReference type="ChEBI" id="CHEBI:30616"/>
    </ligand>
</feature>
<dbReference type="GeneID" id="70913598"/>
<dbReference type="InterPro" id="IPR002891">
    <property type="entry name" value="APS"/>
</dbReference>
<dbReference type="AlphaFoldDB" id="A0AAN1CVE5"/>
<evidence type="ECO:0000256" key="8">
    <source>
        <dbReference type="ARBA" id="ARBA00022777"/>
    </source>
</evidence>
<dbReference type="HAMAP" id="MF_00065">
    <property type="entry name" value="Adenylyl_sulf_kinase"/>
    <property type="match status" value="1"/>
</dbReference>
<dbReference type="GO" id="GO:0004020">
    <property type="term" value="F:adenylylsulfate kinase activity"/>
    <property type="evidence" value="ECO:0007669"/>
    <property type="project" value="UniProtKB-UniRule"/>
</dbReference>
<evidence type="ECO:0000256" key="3">
    <source>
        <dbReference type="ARBA" id="ARBA00004806"/>
    </source>
</evidence>
<evidence type="ECO:0000256" key="2">
    <source>
        <dbReference type="ARBA" id="ARBA00002632"/>
    </source>
</evidence>
<evidence type="ECO:0000256" key="5">
    <source>
        <dbReference type="ARBA" id="ARBA00012121"/>
    </source>
</evidence>
<protein>
    <recommendedName>
        <fullName evidence="5 13">Adenylyl-sulfate kinase</fullName>
        <ecNumber evidence="5 13">2.7.1.25</ecNumber>
    </recommendedName>
    <alternativeName>
        <fullName evidence="11 13">APS kinase</fullName>
    </alternativeName>
    <alternativeName>
        <fullName evidence="12 13">ATP adenosine-5'-phosphosulfate 3'-phosphotransferase</fullName>
    </alternativeName>
    <alternativeName>
        <fullName evidence="10 13">Adenosine-5'-phosphosulfate kinase</fullName>
    </alternativeName>
</protein>
<evidence type="ECO:0000313" key="16">
    <source>
        <dbReference type="EMBL" id="ANQ11420.1"/>
    </source>
</evidence>
<evidence type="ECO:0000256" key="4">
    <source>
        <dbReference type="ARBA" id="ARBA00007008"/>
    </source>
</evidence>
<evidence type="ECO:0000313" key="17">
    <source>
        <dbReference type="Proteomes" id="UP000092741"/>
    </source>
</evidence>
<organism evidence="16 17">
    <name type="scientific">Vibrio natriegens NBRC 15636 = ATCC 14048 = DSM 759</name>
    <dbReference type="NCBI Taxonomy" id="1219067"/>
    <lineage>
        <taxon>Bacteria</taxon>
        <taxon>Pseudomonadati</taxon>
        <taxon>Pseudomonadota</taxon>
        <taxon>Gammaproteobacteria</taxon>
        <taxon>Vibrionales</taxon>
        <taxon>Vibrionaceae</taxon>
        <taxon>Vibrio</taxon>
    </lineage>
</organism>
<dbReference type="GO" id="GO:0070814">
    <property type="term" value="P:hydrogen sulfide biosynthetic process"/>
    <property type="evidence" value="ECO:0007669"/>
    <property type="project" value="UniProtKB-UniRule"/>
</dbReference>
<evidence type="ECO:0000256" key="6">
    <source>
        <dbReference type="ARBA" id="ARBA00022679"/>
    </source>
</evidence>
<evidence type="ECO:0000256" key="1">
    <source>
        <dbReference type="ARBA" id="ARBA00001823"/>
    </source>
</evidence>
<dbReference type="InterPro" id="IPR027417">
    <property type="entry name" value="P-loop_NTPase"/>
</dbReference>
<dbReference type="CDD" id="cd02027">
    <property type="entry name" value="APSK"/>
    <property type="match status" value="1"/>
</dbReference>
<dbReference type="InterPro" id="IPR059117">
    <property type="entry name" value="APS_kinase_dom"/>
</dbReference>
<dbReference type="PANTHER" id="PTHR11055">
    <property type="entry name" value="BIFUNCTIONAL 3'-PHOSPHOADENOSINE 5'-PHOSPHOSULFATE SYNTHASE"/>
    <property type="match status" value="1"/>
</dbReference>
<dbReference type="GO" id="GO:0005524">
    <property type="term" value="F:ATP binding"/>
    <property type="evidence" value="ECO:0007669"/>
    <property type="project" value="UniProtKB-UniRule"/>
</dbReference>
<keyword evidence="9 13" id="KW-0067">ATP-binding</keyword>
<gene>
    <name evidence="13" type="primary">cysC</name>
    <name evidence="16" type="ORF">BA890_01015</name>
</gene>